<gene>
    <name evidence="11" type="ORF">SAMN05443551_3946</name>
</gene>
<evidence type="ECO:0000256" key="8">
    <source>
        <dbReference type="SAM" id="Coils"/>
    </source>
</evidence>
<feature type="domain" description="Radical SAM core" evidence="10">
    <location>
        <begin position="133"/>
        <end position="363"/>
    </location>
</feature>
<keyword evidence="6" id="KW-0408">Iron</keyword>
<evidence type="ECO:0000256" key="6">
    <source>
        <dbReference type="ARBA" id="ARBA00023004"/>
    </source>
</evidence>
<dbReference type="GO" id="GO:0051539">
    <property type="term" value="F:4 iron, 4 sulfur cluster binding"/>
    <property type="evidence" value="ECO:0007669"/>
    <property type="project" value="UniProtKB-KW"/>
</dbReference>
<accession>A0A1M5XGP8</accession>
<sequence length="417" mass="46133">MSAPKFTTLGCRLNAYETEAMKDLAAQAGLSNAVVVNTCAVTAEAVRKARQEIRKLRRENPDAKVIVTGCAAQTEPETFARMDEVDAVIGNTEKMTPDTWTGLAADFIGQTEAVQVNDIMSVTETAQHLIDGFGTRSRAYVQVQNGCDHRCTFCIIPYGRGNSRSVPAGVIVDQIKRLVDKGFNEVVLTGVDLTSWGADLPAQPKLGDLVMRILKLVPDLPRLRISSIDSIEVDENLMQAIATEPRLMPHLHLSLQHGDDLILKRMKRRHLRDDAIRFAEEARRLRPEMTFGADIIAGFPTETETHFENSLRLVRECHLTWLHVFPYSPRQGTPAARMPQVDGRAIKDRAARLRDAGAQAVRQHLAAQTGRAHSVLMEAPDMGRTEQFTEVRFSTPQPVGEIVPTTITGNDGERLVA</sequence>
<evidence type="ECO:0000256" key="7">
    <source>
        <dbReference type="ARBA" id="ARBA00023014"/>
    </source>
</evidence>
<evidence type="ECO:0000256" key="4">
    <source>
        <dbReference type="ARBA" id="ARBA00022691"/>
    </source>
</evidence>
<comment type="cofactor">
    <cofactor evidence="1">
        <name>[4Fe-4S] cluster</name>
        <dbReference type="ChEBI" id="CHEBI:49883"/>
    </cofactor>
</comment>
<protein>
    <submittedName>
        <fullName evidence="11">Threonylcarbamoyladenosine tRNA methylthiotransferase MtaB</fullName>
    </submittedName>
</protein>
<dbReference type="PANTHER" id="PTHR11918">
    <property type="entry name" value="RADICAL SAM PROTEINS"/>
    <property type="match status" value="1"/>
</dbReference>
<dbReference type="SFLD" id="SFLDG01061">
    <property type="entry name" value="methylthiotransferase"/>
    <property type="match status" value="1"/>
</dbReference>
<dbReference type="PROSITE" id="PS01278">
    <property type="entry name" value="MTTASE_RADICAL"/>
    <property type="match status" value="1"/>
</dbReference>
<evidence type="ECO:0000256" key="5">
    <source>
        <dbReference type="ARBA" id="ARBA00022723"/>
    </source>
</evidence>
<evidence type="ECO:0000256" key="3">
    <source>
        <dbReference type="ARBA" id="ARBA00022679"/>
    </source>
</evidence>
<name>A0A1M5XGP8_9RHOB</name>
<evidence type="ECO:0000313" key="11">
    <source>
        <dbReference type="EMBL" id="SHH98981.1"/>
    </source>
</evidence>
<dbReference type="OrthoDB" id="9805215at2"/>
<dbReference type="Gene3D" id="3.40.50.12160">
    <property type="entry name" value="Methylthiotransferase, N-terminal domain"/>
    <property type="match status" value="1"/>
</dbReference>
<keyword evidence="12" id="KW-1185">Reference proteome</keyword>
<dbReference type="AlphaFoldDB" id="A0A1M5XGP8"/>
<evidence type="ECO:0000259" key="10">
    <source>
        <dbReference type="PROSITE" id="PS51918"/>
    </source>
</evidence>
<dbReference type="InterPro" id="IPR020612">
    <property type="entry name" value="Methylthiotransferase_CS"/>
</dbReference>
<dbReference type="Pfam" id="PF04055">
    <property type="entry name" value="Radical_SAM"/>
    <property type="match status" value="1"/>
</dbReference>
<keyword evidence="4" id="KW-0949">S-adenosyl-L-methionine</keyword>
<keyword evidence="3 11" id="KW-0808">Transferase</keyword>
<dbReference type="PROSITE" id="PS51449">
    <property type="entry name" value="MTTASE_N"/>
    <property type="match status" value="1"/>
</dbReference>
<dbReference type="InterPro" id="IPR006467">
    <property type="entry name" value="MiaB-like_bact"/>
</dbReference>
<keyword evidence="5" id="KW-0479">Metal-binding</keyword>
<dbReference type="Proteomes" id="UP000184221">
    <property type="component" value="Unassembled WGS sequence"/>
</dbReference>
<keyword evidence="8" id="KW-0175">Coiled coil</keyword>
<reference evidence="11 12" key="1">
    <citation type="submission" date="2016-11" db="EMBL/GenBank/DDBJ databases">
        <authorList>
            <person name="Jaros S."/>
            <person name="Januszkiewicz K."/>
            <person name="Wedrychowicz H."/>
        </authorList>
    </citation>
    <scope>NUCLEOTIDE SEQUENCE [LARGE SCALE GENOMIC DNA]</scope>
    <source>
        <strain evidence="11 12">DSM 29431</strain>
    </source>
</reference>
<organism evidence="11 12">
    <name type="scientific">Marivita hallyeonensis</name>
    <dbReference type="NCBI Taxonomy" id="996342"/>
    <lineage>
        <taxon>Bacteria</taxon>
        <taxon>Pseudomonadati</taxon>
        <taxon>Pseudomonadota</taxon>
        <taxon>Alphaproteobacteria</taxon>
        <taxon>Rhodobacterales</taxon>
        <taxon>Roseobacteraceae</taxon>
        <taxon>Marivita</taxon>
    </lineage>
</organism>
<evidence type="ECO:0000256" key="1">
    <source>
        <dbReference type="ARBA" id="ARBA00001966"/>
    </source>
</evidence>
<dbReference type="InterPro" id="IPR013848">
    <property type="entry name" value="Methylthiotransferase_N"/>
</dbReference>
<dbReference type="Gene3D" id="3.80.30.20">
    <property type="entry name" value="tm_1862 like domain"/>
    <property type="match status" value="1"/>
</dbReference>
<dbReference type="SMART" id="SM00729">
    <property type="entry name" value="Elp3"/>
    <property type="match status" value="1"/>
</dbReference>
<dbReference type="InterPro" id="IPR006638">
    <property type="entry name" value="Elp3/MiaA/NifB-like_rSAM"/>
</dbReference>
<dbReference type="InterPro" id="IPR038135">
    <property type="entry name" value="Methylthiotransferase_N_sf"/>
</dbReference>
<dbReference type="NCBIfam" id="TIGR01579">
    <property type="entry name" value="MiaB-like-C"/>
    <property type="match status" value="1"/>
</dbReference>
<dbReference type="CDD" id="cd01335">
    <property type="entry name" value="Radical_SAM"/>
    <property type="match status" value="1"/>
</dbReference>
<dbReference type="RefSeq" id="WP_072779803.1">
    <property type="nucleotide sequence ID" value="NZ_FQXC01000006.1"/>
</dbReference>
<dbReference type="PANTHER" id="PTHR11918:SF45">
    <property type="entry name" value="THREONYLCARBAMOYLADENOSINE TRNA METHYLTHIOTRANSFERASE"/>
    <property type="match status" value="1"/>
</dbReference>
<evidence type="ECO:0000259" key="9">
    <source>
        <dbReference type="PROSITE" id="PS51449"/>
    </source>
</evidence>
<keyword evidence="2" id="KW-0004">4Fe-4S</keyword>
<dbReference type="InterPro" id="IPR005839">
    <property type="entry name" value="Methylthiotransferase"/>
</dbReference>
<proteinExistence type="predicted"/>
<dbReference type="SFLD" id="SFLDS00029">
    <property type="entry name" value="Radical_SAM"/>
    <property type="match status" value="1"/>
</dbReference>
<dbReference type="NCBIfam" id="TIGR00089">
    <property type="entry name" value="MiaB/RimO family radical SAM methylthiotransferase"/>
    <property type="match status" value="1"/>
</dbReference>
<evidence type="ECO:0000256" key="2">
    <source>
        <dbReference type="ARBA" id="ARBA00022485"/>
    </source>
</evidence>
<dbReference type="EMBL" id="FQXC01000006">
    <property type="protein sequence ID" value="SHH98981.1"/>
    <property type="molecule type" value="Genomic_DNA"/>
</dbReference>
<keyword evidence="7" id="KW-0411">Iron-sulfur</keyword>
<feature type="domain" description="MTTase N-terminal" evidence="9">
    <location>
        <begin position="2"/>
        <end position="113"/>
    </location>
</feature>
<dbReference type="SFLD" id="SFLDG01082">
    <property type="entry name" value="B12-binding_domain_containing"/>
    <property type="match status" value="1"/>
</dbReference>
<dbReference type="InterPro" id="IPR023404">
    <property type="entry name" value="rSAM_horseshoe"/>
</dbReference>
<dbReference type="GO" id="GO:0046872">
    <property type="term" value="F:metal ion binding"/>
    <property type="evidence" value="ECO:0007669"/>
    <property type="project" value="UniProtKB-KW"/>
</dbReference>
<dbReference type="SUPFAM" id="SSF102114">
    <property type="entry name" value="Radical SAM enzymes"/>
    <property type="match status" value="1"/>
</dbReference>
<dbReference type="InterPro" id="IPR007197">
    <property type="entry name" value="rSAM"/>
</dbReference>
<dbReference type="InterPro" id="IPR058240">
    <property type="entry name" value="rSAM_sf"/>
</dbReference>
<dbReference type="STRING" id="996342.SAMN05443551_3946"/>
<dbReference type="Pfam" id="PF00919">
    <property type="entry name" value="UPF0004"/>
    <property type="match status" value="1"/>
</dbReference>
<feature type="coiled-coil region" evidence="8">
    <location>
        <begin position="39"/>
        <end position="66"/>
    </location>
</feature>
<dbReference type="PROSITE" id="PS51918">
    <property type="entry name" value="RADICAL_SAM"/>
    <property type="match status" value="1"/>
</dbReference>
<evidence type="ECO:0000313" key="12">
    <source>
        <dbReference type="Proteomes" id="UP000184221"/>
    </source>
</evidence>
<dbReference type="GO" id="GO:0035598">
    <property type="term" value="F:tRNA (N(6)-L-threonylcarbamoyladenosine(37)-C(2))-methylthiotransferase activity"/>
    <property type="evidence" value="ECO:0007669"/>
    <property type="project" value="TreeGrafter"/>
</dbReference>